<dbReference type="AlphaFoldDB" id="A0AAQ3X0I8"/>
<accession>A0AAQ3X0I8</accession>
<dbReference type="EMBL" id="CP144750">
    <property type="protein sequence ID" value="WVZ81358.1"/>
    <property type="molecule type" value="Genomic_DNA"/>
</dbReference>
<dbReference type="PANTHER" id="PTHR31669">
    <property type="entry name" value="PROTEIN FAR1-RELATED SEQUENCE 10-RELATED"/>
    <property type="match status" value="1"/>
</dbReference>
<evidence type="ECO:0000313" key="4">
    <source>
        <dbReference type="Proteomes" id="UP001341281"/>
    </source>
</evidence>
<organism evidence="3 4">
    <name type="scientific">Paspalum notatum var. saurae</name>
    <dbReference type="NCBI Taxonomy" id="547442"/>
    <lineage>
        <taxon>Eukaryota</taxon>
        <taxon>Viridiplantae</taxon>
        <taxon>Streptophyta</taxon>
        <taxon>Embryophyta</taxon>
        <taxon>Tracheophyta</taxon>
        <taxon>Spermatophyta</taxon>
        <taxon>Magnoliopsida</taxon>
        <taxon>Liliopsida</taxon>
        <taxon>Poales</taxon>
        <taxon>Poaceae</taxon>
        <taxon>PACMAD clade</taxon>
        <taxon>Panicoideae</taxon>
        <taxon>Andropogonodae</taxon>
        <taxon>Paspaleae</taxon>
        <taxon>Paspalinae</taxon>
        <taxon>Paspalum</taxon>
    </lineage>
</organism>
<sequence>MMWPNCLTSSMSGRVKTVDDNNIVRNIFWSHASQRAEFKDFGDVMTFDTTQKTNKNKMSLALFVGFNHQLQNVIFGQALLRDESVDSFEWLFKSF</sequence>
<dbReference type="GO" id="GO:0005634">
    <property type="term" value="C:nucleus"/>
    <property type="evidence" value="ECO:0007669"/>
    <property type="project" value="UniProtKB-SubCell"/>
</dbReference>
<reference evidence="3 4" key="1">
    <citation type="submission" date="2024-02" db="EMBL/GenBank/DDBJ databases">
        <title>High-quality chromosome-scale genome assembly of Pensacola bahiagrass (Paspalum notatum Flugge var. saurae).</title>
        <authorList>
            <person name="Vega J.M."/>
            <person name="Podio M."/>
            <person name="Orjuela J."/>
            <person name="Siena L.A."/>
            <person name="Pessino S.C."/>
            <person name="Combes M.C."/>
            <person name="Mariac C."/>
            <person name="Albertini E."/>
            <person name="Pupilli F."/>
            <person name="Ortiz J.P.A."/>
            <person name="Leblanc O."/>
        </authorList>
    </citation>
    <scope>NUCLEOTIDE SEQUENCE [LARGE SCALE GENOMIC DNA]</scope>
    <source>
        <strain evidence="3">R1</strain>
        <tissue evidence="3">Leaf</tissue>
    </source>
</reference>
<dbReference type="Proteomes" id="UP001341281">
    <property type="component" value="Chromosome 06"/>
</dbReference>
<feature type="domain" description="ZSWIM1/3 RNaseH-like" evidence="2">
    <location>
        <begin position="17"/>
        <end position="95"/>
    </location>
</feature>
<dbReference type="GO" id="GO:0008270">
    <property type="term" value="F:zinc ion binding"/>
    <property type="evidence" value="ECO:0007669"/>
    <property type="project" value="UniProtKB-UniRule"/>
</dbReference>
<comment type="subcellular location">
    <subcellularLocation>
        <location evidence="1">Nucleus</location>
    </subcellularLocation>
</comment>
<comment type="similarity">
    <text evidence="1">Belongs to the FHY3/FAR1 family.</text>
</comment>
<dbReference type="InterPro" id="IPR031052">
    <property type="entry name" value="FHY3/FAR1"/>
</dbReference>
<evidence type="ECO:0000259" key="2">
    <source>
        <dbReference type="Pfam" id="PF21056"/>
    </source>
</evidence>
<keyword evidence="1" id="KW-0862">Zinc</keyword>
<proteinExistence type="inferred from homology"/>
<dbReference type="PANTHER" id="PTHR31669:SF217">
    <property type="entry name" value="PROTEIN FAR1-RELATED SEQUENCE"/>
    <property type="match status" value="1"/>
</dbReference>
<protein>
    <recommendedName>
        <fullName evidence="1">Protein FAR1-RELATED SEQUENCE</fullName>
    </recommendedName>
</protein>
<name>A0AAQ3X0I8_PASNO</name>
<keyword evidence="1" id="KW-0479">Metal-binding</keyword>
<keyword evidence="4" id="KW-1185">Reference proteome</keyword>
<evidence type="ECO:0000313" key="3">
    <source>
        <dbReference type="EMBL" id="WVZ81358.1"/>
    </source>
</evidence>
<evidence type="ECO:0000256" key="1">
    <source>
        <dbReference type="RuleBase" id="RU367018"/>
    </source>
</evidence>
<dbReference type="Pfam" id="PF21056">
    <property type="entry name" value="ZSWIM1-3_RNaseH-like"/>
    <property type="match status" value="1"/>
</dbReference>
<dbReference type="InterPro" id="IPR048324">
    <property type="entry name" value="ZSWIM1-3_RNaseH-like"/>
</dbReference>
<keyword evidence="1" id="KW-0863">Zinc-finger</keyword>
<keyword evidence="1" id="KW-0539">Nucleus</keyword>
<gene>
    <name evidence="3" type="ORF">U9M48_028744</name>
</gene>
<dbReference type="GO" id="GO:0006355">
    <property type="term" value="P:regulation of DNA-templated transcription"/>
    <property type="evidence" value="ECO:0007669"/>
    <property type="project" value="UniProtKB-UniRule"/>
</dbReference>
<comment type="function">
    <text evidence="1">Putative transcription activator involved in regulating light control of development.</text>
</comment>